<organism evidence="5 6">
    <name type="scientific">Heterodera schachtii</name>
    <name type="common">Sugarbeet cyst nematode worm</name>
    <name type="synonym">Tylenchus schachtii</name>
    <dbReference type="NCBI Taxonomy" id="97005"/>
    <lineage>
        <taxon>Eukaryota</taxon>
        <taxon>Metazoa</taxon>
        <taxon>Ecdysozoa</taxon>
        <taxon>Nematoda</taxon>
        <taxon>Chromadorea</taxon>
        <taxon>Rhabditida</taxon>
        <taxon>Tylenchina</taxon>
        <taxon>Tylenchomorpha</taxon>
        <taxon>Tylenchoidea</taxon>
        <taxon>Heteroderidae</taxon>
        <taxon>Heteroderinae</taxon>
        <taxon>Heterodera</taxon>
    </lineage>
</organism>
<dbReference type="Pfam" id="PF06991">
    <property type="entry name" value="MFAP1"/>
    <property type="match status" value="1"/>
</dbReference>
<dbReference type="EMBL" id="JBICCN010000232">
    <property type="protein sequence ID" value="KAL3084980.1"/>
    <property type="molecule type" value="Genomic_DNA"/>
</dbReference>
<sequence>MGDFVPKFERNLDNKPLGPRPLPTAGAIPVKDEKGRIVMKKVKVQRYMAGKIPEFAQDFDSDEEAQQAEEEVETDLRQHREEKRERERREKDEHRHSRKDGKRHRERRDQQLDEFKRELKEEEALALGEVEEEDEQTREERHQRAMLRHRRTEREEAPLEQEDLEEEADEDERQRRRELLKRIRQRQEEEELLAKQPDAGEVSEESEEESSDEEEEDSEEEMMPRLKPVFVPRNDRVTLIELEKEQAKLEQLKMEEEKRKEEKKRLSARLVEEQLKREADQEKARREEGAQLDLTAVNTDDESDEVAYEMWKVREMKRLKRNREEREALAREKEEMERIHNMTEEERRNYLRMNPKIITNQQNKGKYKFLQKYYHRGAYFLDKEDDVLRRNFAEATGEDVFDKSVLPKVMQVKNFGKASRSKWTHLTAEDTTDHQGVWATPTPLSAKFVAKHAAGMKNVFEKPSAKKRKIGGD</sequence>
<feature type="compositionally biased region" description="Basic and acidic residues" evidence="3">
    <location>
        <begin position="74"/>
        <end position="95"/>
    </location>
</feature>
<gene>
    <name evidence="5" type="ORF">niasHS_010049</name>
</gene>
<feature type="domain" description="Micro-fibrillar-associated protein 1 C-terminal" evidence="4">
    <location>
        <begin position="217"/>
        <end position="431"/>
    </location>
</feature>
<accession>A0ABD2J3U7</accession>
<protein>
    <recommendedName>
        <fullName evidence="4">Micro-fibrillar-associated protein 1 C-terminal domain-containing protein</fullName>
    </recommendedName>
</protein>
<evidence type="ECO:0000256" key="1">
    <source>
        <dbReference type="ARBA" id="ARBA00008155"/>
    </source>
</evidence>
<keyword evidence="6" id="KW-1185">Reference proteome</keyword>
<dbReference type="AlphaFoldDB" id="A0ABD2J3U7"/>
<reference evidence="5 6" key="1">
    <citation type="submission" date="2024-10" db="EMBL/GenBank/DDBJ databases">
        <authorList>
            <person name="Kim D."/>
        </authorList>
    </citation>
    <scope>NUCLEOTIDE SEQUENCE [LARGE SCALE GENOMIC DNA]</scope>
    <source>
        <strain evidence="5">Taebaek</strain>
    </source>
</reference>
<dbReference type="InterPro" id="IPR033194">
    <property type="entry name" value="MFAP1"/>
</dbReference>
<proteinExistence type="inferred from homology"/>
<evidence type="ECO:0000313" key="6">
    <source>
        <dbReference type="Proteomes" id="UP001620645"/>
    </source>
</evidence>
<feature type="coiled-coil region" evidence="2">
    <location>
        <begin position="239"/>
        <end position="283"/>
    </location>
</feature>
<dbReference type="PANTHER" id="PTHR15327">
    <property type="entry name" value="MICROFIBRIL-ASSOCIATED PROTEIN"/>
    <property type="match status" value="1"/>
</dbReference>
<feature type="region of interest" description="Disordered" evidence="3">
    <location>
        <begin position="55"/>
        <end position="229"/>
    </location>
</feature>
<comment type="caution">
    <text evidence="5">The sequence shown here is derived from an EMBL/GenBank/DDBJ whole genome shotgun (WGS) entry which is preliminary data.</text>
</comment>
<feature type="compositionally biased region" description="Acidic residues" evidence="3">
    <location>
        <begin position="201"/>
        <end position="221"/>
    </location>
</feature>
<evidence type="ECO:0000259" key="4">
    <source>
        <dbReference type="Pfam" id="PF06991"/>
    </source>
</evidence>
<comment type="similarity">
    <text evidence="1">Belongs to the MFAP1 family.</text>
</comment>
<name>A0ABD2J3U7_HETSC</name>
<evidence type="ECO:0000256" key="3">
    <source>
        <dbReference type="SAM" id="MobiDB-lite"/>
    </source>
</evidence>
<dbReference type="InterPro" id="IPR009730">
    <property type="entry name" value="MFAP1_C"/>
</dbReference>
<feature type="compositionally biased region" description="Basic and acidic residues" evidence="3">
    <location>
        <begin position="107"/>
        <end position="123"/>
    </location>
</feature>
<feature type="compositionally biased region" description="Basic residues" evidence="3">
    <location>
        <begin position="96"/>
        <end position="106"/>
    </location>
</feature>
<feature type="compositionally biased region" description="Acidic residues" evidence="3">
    <location>
        <begin position="158"/>
        <end position="171"/>
    </location>
</feature>
<evidence type="ECO:0000256" key="2">
    <source>
        <dbReference type="SAM" id="Coils"/>
    </source>
</evidence>
<dbReference type="Proteomes" id="UP001620645">
    <property type="component" value="Unassembled WGS sequence"/>
</dbReference>
<feature type="compositionally biased region" description="Basic and acidic residues" evidence="3">
    <location>
        <begin position="172"/>
        <end position="187"/>
    </location>
</feature>
<feature type="compositionally biased region" description="Acidic residues" evidence="3">
    <location>
        <begin position="57"/>
        <end position="73"/>
    </location>
</feature>
<feature type="region of interest" description="Disordered" evidence="3">
    <location>
        <begin position="1"/>
        <end position="28"/>
    </location>
</feature>
<feature type="compositionally biased region" description="Basic and acidic residues" evidence="3">
    <location>
        <begin position="1"/>
        <end position="13"/>
    </location>
</feature>
<evidence type="ECO:0000313" key="5">
    <source>
        <dbReference type="EMBL" id="KAL3084980.1"/>
    </source>
</evidence>
<keyword evidence="2" id="KW-0175">Coiled coil</keyword>
<feature type="coiled-coil region" evidence="2">
    <location>
        <begin position="312"/>
        <end position="349"/>
    </location>
</feature>